<dbReference type="Pfam" id="PF01497">
    <property type="entry name" value="Peripla_BP_2"/>
    <property type="match status" value="1"/>
</dbReference>
<keyword evidence="1" id="KW-0732">Signal</keyword>
<dbReference type="NCBIfam" id="NF038402">
    <property type="entry name" value="TroA_like"/>
    <property type="match status" value="1"/>
</dbReference>
<dbReference type="RefSeq" id="WP_345220906.1">
    <property type="nucleotide sequence ID" value="NZ_BAABHA010000001.1"/>
</dbReference>
<dbReference type="PANTHER" id="PTHR30535">
    <property type="entry name" value="VITAMIN B12-BINDING PROTEIN"/>
    <property type="match status" value="1"/>
</dbReference>
<sequence>MQLPPVFPPLTVTDQMDRRVAVPFPPQRIVSLVPSQTELLFDLGLGKRVVGVTKFCIHPAEAREQATVVGGTKNFHFDKIEALKPDLIIGNKEENYQEGIEQLAARYPVWMSDIFTLDDSLRMMRQLGLITGAKTKADALSETIAASFAQLTPAEPRLSAAYFIWRKPYMIAAPGTFIDDILRRAGFTNAFADCTRYPEISAEELAAAQPDVILLSSEPYPFGEKHVAEFQQICPQARIQIVDGELFSWYGSRLQHTPAYLQKLRQEL</sequence>
<evidence type="ECO:0000259" key="2">
    <source>
        <dbReference type="PROSITE" id="PS50983"/>
    </source>
</evidence>
<dbReference type="Proteomes" id="UP001500454">
    <property type="component" value="Unassembled WGS sequence"/>
</dbReference>
<dbReference type="InterPro" id="IPR002491">
    <property type="entry name" value="ABC_transptr_periplasmic_BD"/>
</dbReference>
<dbReference type="Gene3D" id="3.40.50.1980">
    <property type="entry name" value="Nitrogenase molybdenum iron protein domain"/>
    <property type="match status" value="2"/>
</dbReference>
<dbReference type="EMBL" id="BAABHA010000001">
    <property type="protein sequence ID" value="GAA4373474.1"/>
    <property type="molecule type" value="Genomic_DNA"/>
</dbReference>
<protein>
    <submittedName>
        <fullName evidence="3">Helical backbone metal receptor</fullName>
    </submittedName>
</protein>
<evidence type="ECO:0000256" key="1">
    <source>
        <dbReference type="ARBA" id="ARBA00022729"/>
    </source>
</evidence>
<accession>A0ABP8IVA9</accession>
<feature type="domain" description="Fe/B12 periplasmic-binding" evidence="2">
    <location>
        <begin position="28"/>
        <end position="268"/>
    </location>
</feature>
<dbReference type="PROSITE" id="PS50983">
    <property type="entry name" value="FE_B12_PBP"/>
    <property type="match status" value="1"/>
</dbReference>
<keyword evidence="3" id="KW-0675">Receptor</keyword>
<comment type="caution">
    <text evidence="3">The sequence shown here is derived from an EMBL/GenBank/DDBJ whole genome shotgun (WGS) entry which is preliminary data.</text>
</comment>
<dbReference type="SUPFAM" id="SSF53807">
    <property type="entry name" value="Helical backbone' metal receptor"/>
    <property type="match status" value="1"/>
</dbReference>
<dbReference type="InterPro" id="IPR050902">
    <property type="entry name" value="ABC_Transporter_SBP"/>
</dbReference>
<evidence type="ECO:0000313" key="4">
    <source>
        <dbReference type="Proteomes" id="UP001500454"/>
    </source>
</evidence>
<proteinExistence type="predicted"/>
<gene>
    <name evidence="3" type="ORF">GCM10023186_04100</name>
</gene>
<dbReference type="PANTHER" id="PTHR30535:SF35">
    <property type="entry name" value="PERIPLASMIC BINDING PROTEIN"/>
    <property type="match status" value="1"/>
</dbReference>
<reference evidence="4" key="1">
    <citation type="journal article" date="2019" name="Int. J. Syst. Evol. Microbiol.">
        <title>The Global Catalogue of Microorganisms (GCM) 10K type strain sequencing project: providing services to taxonomists for standard genome sequencing and annotation.</title>
        <authorList>
            <consortium name="The Broad Institute Genomics Platform"/>
            <consortium name="The Broad Institute Genome Sequencing Center for Infectious Disease"/>
            <person name="Wu L."/>
            <person name="Ma J."/>
        </authorList>
    </citation>
    <scope>NUCLEOTIDE SEQUENCE [LARGE SCALE GENOMIC DNA]</scope>
    <source>
        <strain evidence="4">JCM 17924</strain>
    </source>
</reference>
<keyword evidence="4" id="KW-1185">Reference proteome</keyword>
<evidence type="ECO:0000313" key="3">
    <source>
        <dbReference type="EMBL" id="GAA4373474.1"/>
    </source>
</evidence>
<organism evidence="3 4">
    <name type="scientific">Hymenobacter koreensis</name>
    <dbReference type="NCBI Taxonomy" id="1084523"/>
    <lineage>
        <taxon>Bacteria</taxon>
        <taxon>Pseudomonadati</taxon>
        <taxon>Bacteroidota</taxon>
        <taxon>Cytophagia</taxon>
        <taxon>Cytophagales</taxon>
        <taxon>Hymenobacteraceae</taxon>
        <taxon>Hymenobacter</taxon>
    </lineage>
</organism>
<dbReference type="InterPro" id="IPR054828">
    <property type="entry name" value="Vit_B12_bind_prot"/>
</dbReference>
<name>A0ABP8IVA9_9BACT</name>